<evidence type="ECO:0000256" key="1">
    <source>
        <dbReference type="ARBA" id="ARBA00004651"/>
    </source>
</evidence>
<comment type="caution">
    <text evidence="8">Lacks conserved residue(s) required for the propagation of feature annotation.</text>
</comment>
<keyword evidence="4 8" id="KW-1003">Cell membrane</keyword>
<accession>A0AAW0KYP3</accession>
<feature type="transmembrane region" description="Helical" evidence="8">
    <location>
        <begin position="126"/>
        <end position="144"/>
    </location>
</feature>
<proteinExistence type="inferred from homology"/>
<feature type="domain" description="Casparian strip membrane protein" evidence="10">
    <location>
        <begin position="82"/>
        <end position="137"/>
    </location>
</feature>
<evidence type="ECO:0000256" key="3">
    <source>
        <dbReference type="ARBA" id="ARBA00011489"/>
    </source>
</evidence>
<sequence length="166" mass="17814">MMEKRASSPSPMDIMGGSRDEEDGSSSSNVTTMRTAETLLRLVPMTLCIAALVVFGACEWNLCRLFPSFSHHCSHASPMHNVFTYVILAAGAVSLELVYLAYKGDTGITWSAACVSYGAFCHKATASIALTFVVVACYAVISLISSYKLFSRYDAPVANSSNIAAF</sequence>
<dbReference type="Pfam" id="PF04535">
    <property type="entry name" value="CASP_dom"/>
    <property type="match status" value="1"/>
</dbReference>
<comment type="similarity">
    <text evidence="2 8">Belongs to the Casparian strip membrane proteins (CASP) family.</text>
</comment>
<evidence type="ECO:0000313" key="11">
    <source>
        <dbReference type="EMBL" id="KAK7843388.1"/>
    </source>
</evidence>
<feature type="transmembrane region" description="Helical" evidence="8">
    <location>
        <begin position="42"/>
        <end position="62"/>
    </location>
</feature>
<reference evidence="11 12" key="1">
    <citation type="journal article" date="2018" name="Sci. Data">
        <title>The draft genome sequence of cork oak.</title>
        <authorList>
            <person name="Ramos A.M."/>
            <person name="Usie A."/>
            <person name="Barbosa P."/>
            <person name="Barros P.M."/>
            <person name="Capote T."/>
            <person name="Chaves I."/>
            <person name="Simoes F."/>
            <person name="Abreu I."/>
            <person name="Carrasquinho I."/>
            <person name="Faro C."/>
            <person name="Guimaraes J.B."/>
            <person name="Mendonca D."/>
            <person name="Nobrega F."/>
            <person name="Rodrigues L."/>
            <person name="Saibo N.J.M."/>
            <person name="Varela M.C."/>
            <person name="Egas C."/>
            <person name="Matos J."/>
            <person name="Miguel C.M."/>
            <person name="Oliveira M.M."/>
            <person name="Ricardo C.P."/>
            <person name="Goncalves S."/>
        </authorList>
    </citation>
    <scope>NUCLEOTIDE SEQUENCE [LARGE SCALE GENOMIC DNA]</scope>
    <source>
        <strain evidence="12">cv. HL8</strain>
    </source>
</reference>
<organism evidence="11 12">
    <name type="scientific">Quercus suber</name>
    <name type="common">Cork oak</name>
    <dbReference type="NCBI Taxonomy" id="58331"/>
    <lineage>
        <taxon>Eukaryota</taxon>
        <taxon>Viridiplantae</taxon>
        <taxon>Streptophyta</taxon>
        <taxon>Embryophyta</taxon>
        <taxon>Tracheophyta</taxon>
        <taxon>Spermatophyta</taxon>
        <taxon>Magnoliopsida</taxon>
        <taxon>eudicotyledons</taxon>
        <taxon>Gunneridae</taxon>
        <taxon>Pentapetalae</taxon>
        <taxon>rosids</taxon>
        <taxon>fabids</taxon>
        <taxon>Fagales</taxon>
        <taxon>Fagaceae</taxon>
        <taxon>Quercus</taxon>
    </lineage>
</organism>
<comment type="subcellular location">
    <subcellularLocation>
        <location evidence="1 8">Cell membrane</location>
        <topology evidence="1 8">Multi-pass membrane protein</topology>
    </subcellularLocation>
</comment>
<dbReference type="Proteomes" id="UP000237347">
    <property type="component" value="Unassembled WGS sequence"/>
</dbReference>
<keyword evidence="6 8" id="KW-1133">Transmembrane helix</keyword>
<comment type="caution">
    <text evidence="11">The sequence shown here is derived from an EMBL/GenBank/DDBJ whole genome shotgun (WGS) entry which is preliminary data.</text>
</comment>
<name>A0AAW0KYP3_QUESU</name>
<evidence type="ECO:0000259" key="10">
    <source>
        <dbReference type="Pfam" id="PF04535"/>
    </source>
</evidence>
<evidence type="ECO:0000256" key="4">
    <source>
        <dbReference type="ARBA" id="ARBA00022475"/>
    </source>
</evidence>
<evidence type="ECO:0000256" key="5">
    <source>
        <dbReference type="ARBA" id="ARBA00022692"/>
    </source>
</evidence>
<dbReference type="InterPro" id="IPR006702">
    <property type="entry name" value="CASP_dom"/>
</dbReference>
<protein>
    <recommendedName>
        <fullName evidence="8">CASP-like protein</fullName>
    </recommendedName>
</protein>
<comment type="subunit">
    <text evidence="3 8">Homodimer and heterodimers.</text>
</comment>
<evidence type="ECO:0000256" key="6">
    <source>
        <dbReference type="ARBA" id="ARBA00022989"/>
    </source>
</evidence>
<evidence type="ECO:0000256" key="8">
    <source>
        <dbReference type="RuleBase" id="RU361233"/>
    </source>
</evidence>
<evidence type="ECO:0000256" key="7">
    <source>
        <dbReference type="ARBA" id="ARBA00023136"/>
    </source>
</evidence>
<dbReference type="AlphaFoldDB" id="A0AAW0KYP3"/>
<keyword evidence="5 8" id="KW-0812">Transmembrane</keyword>
<feature type="region of interest" description="Disordered" evidence="9">
    <location>
        <begin position="1"/>
        <end position="30"/>
    </location>
</feature>
<dbReference type="PANTHER" id="PTHR33573">
    <property type="entry name" value="CASP-LIKE PROTEIN 4A4"/>
    <property type="match status" value="1"/>
</dbReference>
<feature type="transmembrane region" description="Helical" evidence="8">
    <location>
        <begin position="82"/>
        <end position="102"/>
    </location>
</feature>
<evidence type="ECO:0000256" key="9">
    <source>
        <dbReference type="SAM" id="MobiDB-lite"/>
    </source>
</evidence>
<gene>
    <name evidence="11" type="ORF">CFP56_012626</name>
</gene>
<evidence type="ECO:0000256" key="2">
    <source>
        <dbReference type="ARBA" id="ARBA00007651"/>
    </source>
</evidence>
<dbReference type="PANTHER" id="PTHR33573:SF46">
    <property type="entry name" value="CASP-LIKE PROTEIN 2A1"/>
    <property type="match status" value="1"/>
</dbReference>
<evidence type="ECO:0000313" key="12">
    <source>
        <dbReference type="Proteomes" id="UP000237347"/>
    </source>
</evidence>
<keyword evidence="7 8" id="KW-0472">Membrane</keyword>
<dbReference type="GO" id="GO:0005886">
    <property type="term" value="C:plasma membrane"/>
    <property type="evidence" value="ECO:0007669"/>
    <property type="project" value="UniProtKB-SubCell"/>
</dbReference>
<dbReference type="EMBL" id="PKMF04000205">
    <property type="protein sequence ID" value="KAK7843388.1"/>
    <property type="molecule type" value="Genomic_DNA"/>
</dbReference>
<keyword evidence="12" id="KW-1185">Reference proteome</keyword>